<protein>
    <submittedName>
        <fullName evidence="6">Transcriptional regulator, IclR family</fullName>
    </submittedName>
</protein>
<dbReference type="Pfam" id="PF01614">
    <property type="entry name" value="IclR_C"/>
    <property type="match status" value="1"/>
</dbReference>
<keyword evidence="7" id="KW-1185">Reference proteome</keyword>
<dbReference type="InterPro" id="IPR029016">
    <property type="entry name" value="GAF-like_dom_sf"/>
</dbReference>
<dbReference type="Pfam" id="PF09339">
    <property type="entry name" value="HTH_IclR"/>
    <property type="match status" value="1"/>
</dbReference>
<keyword evidence="3" id="KW-0804">Transcription</keyword>
<evidence type="ECO:0000256" key="1">
    <source>
        <dbReference type="ARBA" id="ARBA00023015"/>
    </source>
</evidence>
<feature type="domain" description="IclR-ED" evidence="5">
    <location>
        <begin position="68"/>
        <end position="251"/>
    </location>
</feature>
<dbReference type="InterPro" id="IPR014757">
    <property type="entry name" value="Tscrpt_reg_IclR_C"/>
</dbReference>
<reference evidence="7" key="1">
    <citation type="submission" date="2016-10" db="EMBL/GenBank/DDBJ databases">
        <authorList>
            <person name="Varghese N."/>
            <person name="Submissions S."/>
        </authorList>
    </citation>
    <scope>NUCLEOTIDE SEQUENCE [LARGE SCALE GENOMIC DNA]</scope>
    <source>
        <strain evidence="7">CGMCC 1.10118</strain>
    </source>
</reference>
<dbReference type="InterPro" id="IPR036388">
    <property type="entry name" value="WH-like_DNA-bd_sf"/>
</dbReference>
<dbReference type="AlphaFoldDB" id="A0A1H3FVG6"/>
<evidence type="ECO:0000259" key="5">
    <source>
        <dbReference type="PROSITE" id="PS51078"/>
    </source>
</evidence>
<evidence type="ECO:0000256" key="3">
    <source>
        <dbReference type="ARBA" id="ARBA00023163"/>
    </source>
</evidence>
<dbReference type="InterPro" id="IPR036390">
    <property type="entry name" value="WH_DNA-bd_sf"/>
</dbReference>
<organism evidence="6 7">
    <name type="scientific">Halobellus clavatus</name>
    <dbReference type="NCBI Taxonomy" id="660517"/>
    <lineage>
        <taxon>Archaea</taxon>
        <taxon>Methanobacteriati</taxon>
        <taxon>Methanobacteriota</taxon>
        <taxon>Stenosarchaea group</taxon>
        <taxon>Halobacteria</taxon>
        <taxon>Halobacteriales</taxon>
        <taxon>Haloferacaceae</taxon>
        <taxon>Halobellus</taxon>
    </lineage>
</organism>
<keyword evidence="1" id="KW-0805">Transcription regulation</keyword>
<dbReference type="GO" id="GO:0045892">
    <property type="term" value="P:negative regulation of DNA-templated transcription"/>
    <property type="evidence" value="ECO:0007669"/>
    <property type="project" value="TreeGrafter"/>
</dbReference>
<proteinExistence type="predicted"/>
<dbReference type="GO" id="GO:0003700">
    <property type="term" value="F:DNA-binding transcription factor activity"/>
    <property type="evidence" value="ECO:0007669"/>
    <property type="project" value="TreeGrafter"/>
</dbReference>
<dbReference type="SMART" id="SM00346">
    <property type="entry name" value="HTH_ICLR"/>
    <property type="match status" value="1"/>
</dbReference>
<dbReference type="Gene3D" id="3.30.450.40">
    <property type="match status" value="1"/>
</dbReference>
<evidence type="ECO:0000313" key="7">
    <source>
        <dbReference type="Proteomes" id="UP000199170"/>
    </source>
</evidence>
<keyword evidence="2" id="KW-0238">DNA-binding</keyword>
<evidence type="ECO:0000256" key="2">
    <source>
        <dbReference type="ARBA" id="ARBA00023125"/>
    </source>
</evidence>
<evidence type="ECO:0000259" key="4">
    <source>
        <dbReference type="PROSITE" id="PS51077"/>
    </source>
</evidence>
<dbReference type="RefSeq" id="WP_089766771.1">
    <property type="nucleotide sequence ID" value="NZ_FNPB01000004.1"/>
</dbReference>
<dbReference type="OrthoDB" id="14763at2157"/>
<accession>A0A1H3FVG6</accession>
<dbReference type="SUPFAM" id="SSF46785">
    <property type="entry name" value="Winged helix' DNA-binding domain"/>
    <property type="match status" value="1"/>
</dbReference>
<dbReference type="Proteomes" id="UP000199170">
    <property type="component" value="Unassembled WGS sequence"/>
</dbReference>
<dbReference type="InterPro" id="IPR050707">
    <property type="entry name" value="HTH_MetabolicPath_Reg"/>
</dbReference>
<dbReference type="Gene3D" id="1.10.10.10">
    <property type="entry name" value="Winged helix-like DNA-binding domain superfamily/Winged helix DNA-binding domain"/>
    <property type="match status" value="1"/>
</dbReference>
<dbReference type="SUPFAM" id="SSF55781">
    <property type="entry name" value="GAF domain-like"/>
    <property type="match status" value="1"/>
</dbReference>
<gene>
    <name evidence="6" type="ORF">SAMN04487946_104203</name>
</gene>
<dbReference type="EMBL" id="FNPB01000004">
    <property type="protein sequence ID" value="SDX95062.1"/>
    <property type="molecule type" value="Genomic_DNA"/>
</dbReference>
<dbReference type="PANTHER" id="PTHR30136">
    <property type="entry name" value="HELIX-TURN-HELIX TRANSCRIPTIONAL REGULATOR, ICLR FAMILY"/>
    <property type="match status" value="1"/>
</dbReference>
<evidence type="ECO:0000313" key="6">
    <source>
        <dbReference type="EMBL" id="SDX95062.1"/>
    </source>
</evidence>
<sequence>MPTDRGSLTTVTRAFEILDLLWELDGAGPSELAARMDLPDSTVYDYLRSLSETQYVTRSDGEYRLSSYFLTIGGKMKYRNRLFQVAKPEMKRVVSETDELVGLTIENDGRAVVYHQEEGQQALSLGTYTGAATPMHTVATGKAILAYLPEERVDEIIEMRGLEERTEHSITDPDVLRAELEQIREDGYAVDWNEQVIGMGMAAVPILVEDGVLGSFGIVVPTGRLQDEAYQADLLQKLQEMANTVTINYQYGN</sequence>
<name>A0A1H3FVG6_9EURY</name>
<feature type="domain" description="HTH iclR-type" evidence="4">
    <location>
        <begin position="8"/>
        <end position="67"/>
    </location>
</feature>
<dbReference type="InterPro" id="IPR005471">
    <property type="entry name" value="Tscrpt_reg_IclR_N"/>
</dbReference>
<dbReference type="PANTHER" id="PTHR30136:SF35">
    <property type="entry name" value="HTH-TYPE TRANSCRIPTIONAL REGULATOR RV1719"/>
    <property type="match status" value="1"/>
</dbReference>
<dbReference type="GO" id="GO:0003677">
    <property type="term" value="F:DNA binding"/>
    <property type="evidence" value="ECO:0007669"/>
    <property type="project" value="UniProtKB-KW"/>
</dbReference>
<dbReference type="PROSITE" id="PS51078">
    <property type="entry name" value="ICLR_ED"/>
    <property type="match status" value="1"/>
</dbReference>
<dbReference type="PROSITE" id="PS51077">
    <property type="entry name" value="HTH_ICLR"/>
    <property type="match status" value="1"/>
</dbReference>